<dbReference type="AlphaFoldDB" id="A0A1P8WH58"/>
<protein>
    <submittedName>
        <fullName evidence="3">Transcriptional regulator, AbrB family</fullName>
    </submittedName>
</protein>
<keyword evidence="1" id="KW-0238">DNA-binding</keyword>
<dbReference type="InterPro" id="IPR037914">
    <property type="entry name" value="SpoVT-AbrB_sf"/>
</dbReference>
<dbReference type="RefSeq" id="WP_077024879.1">
    <property type="nucleotide sequence ID" value="NZ_CP017641.1"/>
</dbReference>
<dbReference type="OrthoDB" id="9811597at2"/>
<feature type="domain" description="SpoVT-AbrB" evidence="2">
    <location>
        <begin position="11"/>
        <end position="56"/>
    </location>
</feature>
<gene>
    <name evidence="3" type="ORF">Fuma_03033</name>
</gene>
<reference evidence="3 4" key="1">
    <citation type="journal article" date="2016" name="Front. Microbiol.">
        <title>Fuerstia marisgermanicae gen. nov., sp. nov., an Unusual Member of the Phylum Planctomycetes from the German Wadden Sea.</title>
        <authorList>
            <person name="Kohn T."/>
            <person name="Heuer A."/>
            <person name="Jogler M."/>
            <person name="Vollmers J."/>
            <person name="Boedeker C."/>
            <person name="Bunk B."/>
            <person name="Rast P."/>
            <person name="Borchert D."/>
            <person name="Glockner I."/>
            <person name="Freese H.M."/>
            <person name="Klenk H.P."/>
            <person name="Overmann J."/>
            <person name="Kaster A.K."/>
            <person name="Rohde M."/>
            <person name="Wiegand S."/>
            <person name="Jogler C."/>
        </authorList>
    </citation>
    <scope>NUCLEOTIDE SEQUENCE [LARGE SCALE GENOMIC DNA]</scope>
    <source>
        <strain evidence="3 4">NH11</strain>
    </source>
</reference>
<organism evidence="3 4">
    <name type="scientific">Fuerstiella marisgermanici</name>
    <dbReference type="NCBI Taxonomy" id="1891926"/>
    <lineage>
        <taxon>Bacteria</taxon>
        <taxon>Pseudomonadati</taxon>
        <taxon>Planctomycetota</taxon>
        <taxon>Planctomycetia</taxon>
        <taxon>Planctomycetales</taxon>
        <taxon>Planctomycetaceae</taxon>
        <taxon>Fuerstiella</taxon>
    </lineage>
</organism>
<dbReference type="PROSITE" id="PS51740">
    <property type="entry name" value="SPOVT_ABRB"/>
    <property type="match status" value="1"/>
</dbReference>
<evidence type="ECO:0000313" key="3">
    <source>
        <dbReference type="EMBL" id="APZ93416.1"/>
    </source>
</evidence>
<name>A0A1P8WH58_9PLAN</name>
<dbReference type="EMBL" id="CP017641">
    <property type="protein sequence ID" value="APZ93416.1"/>
    <property type="molecule type" value="Genomic_DNA"/>
</dbReference>
<dbReference type="Proteomes" id="UP000187735">
    <property type="component" value="Chromosome"/>
</dbReference>
<evidence type="ECO:0000313" key="4">
    <source>
        <dbReference type="Proteomes" id="UP000187735"/>
    </source>
</evidence>
<evidence type="ECO:0000256" key="1">
    <source>
        <dbReference type="PROSITE-ProRule" id="PRU01076"/>
    </source>
</evidence>
<dbReference type="STRING" id="1891926.Fuma_03033"/>
<sequence length="94" mass="10895">MHEQEDETSLVWHQALDGSGRILIPVELRRELEIEPGSQLIWTRGENGLELRTYHQSIAEIQDYFTSLSPPDKVWSDELIAERRREAAREHGDG</sequence>
<evidence type="ECO:0000259" key="2">
    <source>
        <dbReference type="PROSITE" id="PS51740"/>
    </source>
</evidence>
<dbReference type="GO" id="GO:0003677">
    <property type="term" value="F:DNA binding"/>
    <property type="evidence" value="ECO:0007669"/>
    <property type="project" value="UniProtKB-UniRule"/>
</dbReference>
<dbReference type="SMART" id="SM00966">
    <property type="entry name" value="SpoVT_AbrB"/>
    <property type="match status" value="1"/>
</dbReference>
<dbReference type="Pfam" id="PF04014">
    <property type="entry name" value="MazE_antitoxin"/>
    <property type="match status" value="1"/>
</dbReference>
<dbReference type="Gene3D" id="2.10.260.10">
    <property type="match status" value="1"/>
</dbReference>
<dbReference type="SUPFAM" id="SSF89447">
    <property type="entry name" value="AbrB/MazE/MraZ-like"/>
    <property type="match status" value="1"/>
</dbReference>
<keyword evidence="4" id="KW-1185">Reference proteome</keyword>
<proteinExistence type="predicted"/>
<dbReference type="InterPro" id="IPR007159">
    <property type="entry name" value="SpoVT-AbrB_dom"/>
</dbReference>
<accession>A0A1P8WH58</accession>
<dbReference type="KEGG" id="fmr:Fuma_03033"/>